<feature type="compositionally biased region" description="Basic residues" evidence="1">
    <location>
        <begin position="294"/>
        <end position="316"/>
    </location>
</feature>
<dbReference type="EMBL" id="DF238768">
    <property type="protein sequence ID" value="GAC92748.1"/>
    <property type="molecule type" value="Genomic_DNA"/>
</dbReference>
<dbReference type="InterPro" id="IPR028018">
    <property type="entry name" value="DUF4646"/>
</dbReference>
<gene>
    <name evidence="2" type="ORF">PHSY_000303</name>
</gene>
<dbReference type="STRING" id="1305764.R9NW30"/>
<accession>R9NW30</accession>
<evidence type="ECO:0000313" key="3">
    <source>
        <dbReference type="Proteomes" id="UP000014071"/>
    </source>
</evidence>
<organism evidence="2 3">
    <name type="scientific">Pseudozyma hubeiensis (strain SY62)</name>
    <name type="common">Yeast</name>
    <dbReference type="NCBI Taxonomy" id="1305764"/>
    <lineage>
        <taxon>Eukaryota</taxon>
        <taxon>Fungi</taxon>
        <taxon>Dikarya</taxon>
        <taxon>Basidiomycota</taxon>
        <taxon>Ustilaginomycotina</taxon>
        <taxon>Ustilaginomycetes</taxon>
        <taxon>Ustilaginales</taxon>
        <taxon>Ustilaginaceae</taxon>
        <taxon>Pseudozyma</taxon>
    </lineage>
</organism>
<feature type="compositionally biased region" description="Low complexity" evidence="1">
    <location>
        <begin position="1"/>
        <end position="33"/>
    </location>
</feature>
<feature type="compositionally biased region" description="Polar residues" evidence="1">
    <location>
        <begin position="34"/>
        <end position="48"/>
    </location>
</feature>
<evidence type="ECO:0000313" key="2">
    <source>
        <dbReference type="EMBL" id="GAC92748.1"/>
    </source>
</evidence>
<dbReference type="OrthoDB" id="5314275at2759"/>
<evidence type="ECO:0000256" key="1">
    <source>
        <dbReference type="SAM" id="MobiDB-lite"/>
    </source>
</evidence>
<dbReference type="RefSeq" id="XP_012186335.1">
    <property type="nucleotide sequence ID" value="XM_012330945.1"/>
</dbReference>
<dbReference type="Proteomes" id="UP000014071">
    <property type="component" value="Unassembled WGS sequence"/>
</dbReference>
<keyword evidence="3" id="KW-1185">Reference proteome</keyword>
<dbReference type="AlphaFoldDB" id="R9NW30"/>
<feature type="region of interest" description="Disordered" evidence="1">
    <location>
        <begin position="1"/>
        <end position="53"/>
    </location>
</feature>
<dbReference type="eggNOG" id="ENOG502S4ZR">
    <property type="taxonomic scope" value="Eukaryota"/>
</dbReference>
<dbReference type="HOGENOM" id="CLU_720013_0_0_1"/>
<feature type="compositionally biased region" description="Basic and acidic residues" evidence="1">
    <location>
        <begin position="275"/>
        <end position="293"/>
    </location>
</feature>
<feature type="region of interest" description="Disordered" evidence="1">
    <location>
        <begin position="240"/>
        <end position="328"/>
    </location>
</feature>
<name>R9NW30_PSEHS</name>
<proteinExistence type="predicted"/>
<dbReference type="GeneID" id="24105614"/>
<protein>
    <submittedName>
        <fullName evidence="2">Uncharacterized protein</fullName>
    </submittedName>
</protein>
<dbReference type="Pfam" id="PF15496">
    <property type="entry name" value="DUF4646"/>
    <property type="match status" value="1"/>
</dbReference>
<reference evidence="3" key="1">
    <citation type="journal article" date="2013" name="Genome Announc.">
        <title>Draft genome sequence of the basidiomycetous yeast-like fungus Pseudozyma hubeiensis SY62, which produces an abundant amount of the biosurfactant mannosylerythritol lipids.</title>
        <authorList>
            <person name="Konishi M."/>
            <person name="Hatada Y."/>
            <person name="Horiuchi J."/>
        </authorList>
    </citation>
    <scope>NUCLEOTIDE SEQUENCE [LARGE SCALE GENOMIC DNA]</scope>
    <source>
        <strain evidence="3">SY62</strain>
    </source>
</reference>
<sequence>MNSYPSQAQQPFQQQQNSFPPQTQQHFPQQQDPSGRQQPGGPQSNQVDKNLDPLGWALAEYGSPFAHSKDWRATPSDLELTGLPQQKFMSRVKQRFARSPGEVWDKPPPSFGRTPQQGWSYAPFEPFSLPAAGEQLADGFKPLYFGRVLADHDVSAADWARFLEDISVAGRMTGGQQVISQIAPVTMHLGATGYFVTKAIQKRMKQSKNPVISETVEMWEQNFFLRRGLDVYIRDTEGRMTSYAPGEPVPGSAVAKTNDMDHHSHDDSDDDSSDTDGHHGEKSRKEKKKEREERKKKRKEEKKRKEKEHKKDKKKPQFYLIVAPKQSM</sequence>